<proteinExistence type="inferred from homology"/>
<evidence type="ECO:0000259" key="4">
    <source>
        <dbReference type="Pfam" id="PF07804"/>
    </source>
</evidence>
<dbReference type="Proteomes" id="UP000430120">
    <property type="component" value="Unassembled WGS sequence"/>
</dbReference>
<dbReference type="Pfam" id="PF07804">
    <property type="entry name" value="HipA_C"/>
    <property type="match status" value="1"/>
</dbReference>
<dbReference type="PANTHER" id="PTHR37419">
    <property type="entry name" value="SERINE/THREONINE-PROTEIN KINASE TOXIN HIPA"/>
    <property type="match status" value="1"/>
</dbReference>
<evidence type="ECO:0000256" key="3">
    <source>
        <dbReference type="ARBA" id="ARBA00022777"/>
    </source>
</evidence>
<dbReference type="InterPro" id="IPR012893">
    <property type="entry name" value="HipA-like_C"/>
</dbReference>
<accession>A0A643FCR0</accession>
<name>A0A643FCR0_IDEDE</name>
<keyword evidence="3" id="KW-0418">Kinase</keyword>
<dbReference type="GO" id="GO:0005829">
    <property type="term" value="C:cytosol"/>
    <property type="evidence" value="ECO:0007669"/>
    <property type="project" value="TreeGrafter"/>
</dbReference>
<organism evidence="5 6">
    <name type="scientific">Ideonella dechloratans</name>
    <dbReference type="NCBI Taxonomy" id="36863"/>
    <lineage>
        <taxon>Bacteria</taxon>
        <taxon>Pseudomonadati</taxon>
        <taxon>Pseudomonadota</taxon>
        <taxon>Betaproteobacteria</taxon>
        <taxon>Burkholderiales</taxon>
        <taxon>Sphaerotilaceae</taxon>
        <taxon>Ideonella</taxon>
    </lineage>
</organism>
<evidence type="ECO:0000313" key="6">
    <source>
        <dbReference type="Proteomes" id="UP000430120"/>
    </source>
</evidence>
<sequence length="198" mass="21208">MSGHSPQNGLGRILAKAPCCRTTSQQGSGQAYVALAAAAARGEHQDPLLGGEQPKFTAYVECPEGPTLVLGKFTAPTDSEASQRWQDLLLAEHLALGLLREHGLPAAHSTIINHGGQRFLEVRRFDREGARGRRCLVSIGTLDTEFVGSGGSWPQMTRALVAAGIVQQEVIPAVDLLWVFGTLIGNTDMHRGTRSFPT</sequence>
<evidence type="ECO:0000256" key="1">
    <source>
        <dbReference type="ARBA" id="ARBA00010164"/>
    </source>
</evidence>
<evidence type="ECO:0000256" key="2">
    <source>
        <dbReference type="ARBA" id="ARBA00022679"/>
    </source>
</evidence>
<keyword evidence="2" id="KW-0808">Transferase</keyword>
<feature type="domain" description="HipA-like C-terminal" evidence="4">
    <location>
        <begin position="49"/>
        <end position="190"/>
    </location>
</feature>
<dbReference type="OrthoDB" id="8555656at2"/>
<dbReference type="PANTHER" id="PTHR37419:SF8">
    <property type="entry name" value="TOXIN YJJJ"/>
    <property type="match status" value="1"/>
</dbReference>
<dbReference type="EMBL" id="VZPB01000016">
    <property type="protein sequence ID" value="KAB0583276.1"/>
    <property type="molecule type" value="Genomic_DNA"/>
</dbReference>
<comment type="similarity">
    <text evidence="1">Belongs to the HipA Ser/Thr kinase family.</text>
</comment>
<protein>
    <recommendedName>
        <fullName evidence="4">HipA-like C-terminal domain-containing protein</fullName>
    </recommendedName>
</protein>
<dbReference type="GO" id="GO:0004674">
    <property type="term" value="F:protein serine/threonine kinase activity"/>
    <property type="evidence" value="ECO:0007669"/>
    <property type="project" value="TreeGrafter"/>
</dbReference>
<gene>
    <name evidence="5" type="ORF">F7Q92_08630</name>
</gene>
<comment type="caution">
    <text evidence="5">The sequence shown here is derived from an EMBL/GenBank/DDBJ whole genome shotgun (WGS) entry which is preliminary data.</text>
</comment>
<dbReference type="InterPro" id="IPR052028">
    <property type="entry name" value="HipA_Ser/Thr_kinase"/>
</dbReference>
<evidence type="ECO:0000313" key="5">
    <source>
        <dbReference type="EMBL" id="KAB0583276.1"/>
    </source>
</evidence>
<dbReference type="AlphaFoldDB" id="A0A643FCR0"/>
<reference evidence="5 6" key="1">
    <citation type="submission" date="2019-09" db="EMBL/GenBank/DDBJ databases">
        <title>Draft genome sequences of 48 bacterial type strains from the CCUG.</title>
        <authorList>
            <person name="Tunovic T."/>
            <person name="Pineiro-Iglesias B."/>
            <person name="Unosson C."/>
            <person name="Inganas E."/>
            <person name="Ohlen M."/>
            <person name="Cardew S."/>
            <person name="Jensie-Markopoulos S."/>
            <person name="Salva-Serra F."/>
            <person name="Jaen-Luchoro D."/>
            <person name="Karlsson R."/>
            <person name="Svensson-Stadler L."/>
            <person name="Chun J."/>
            <person name="Moore E."/>
        </authorList>
    </citation>
    <scope>NUCLEOTIDE SEQUENCE [LARGE SCALE GENOMIC DNA]</scope>
    <source>
        <strain evidence="5 6">CCUG 30977</strain>
    </source>
</reference>
<keyword evidence="6" id="KW-1185">Reference proteome</keyword>